<evidence type="ECO:0000256" key="4">
    <source>
        <dbReference type="ARBA" id="ARBA00022723"/>
    </source>
</evidence>
<keyword evidence="6" id="KW-0862">Zinc</keyword>
<dbReference type="AlphaFoldDB" id="A0AA47M9J3"/>
<name>A0AA47M9J3_MERPO</name>
<feature type="compositionally biased region" description="Gly residues" evidence="9">
    <location>
        <begin position="240"/>
        <end position="249"/>
    </location>
</feature>
<dbReference type="Gene3D" id="3.30.160.60">
    <property type="entry name" value="Classic Zinc Finger"/>
    <property type="match status" value="1"/>
</dbReference>
<evidence type="ECO:0000256" key="7">
    <source>
        <dbReference type="ARBA" id="ARBA00034126"/>
    </source>
</evidence>
<comment type="subcellular location">
    <subcellularLocation>
        <location evidence="1">Cytoplasm</location>
    </subcellularLocation>
</comment>
<dbReference type="SMART" id="SM00451">
    <property type="entry name" value="ZnF_U1"/>
    <property type="match status" value="2"/>
</dbReference>
<dbReference type="GO" id="GO:0005737">
    <property type="term" value="C:cytoplasm"/>
    <property type="evidence" value="ECO:0007669"/>
    <property type="project" value="UniProtKB-SubCell"/>
</dbReference>
<dbReference type="SMART" id="SM00355">
    <property type="entry name" value="ZnF_C2H2"/>
    <property type="match status" value="4"/>
</dbReference>
<dbReference type="InterPro" id="IPR041661">
    <property type="entry name" value="ZN622/Rei1/Reh1_Znf-C2H2"/>
</dbReference>
<protein>
    <submittedName>
        <fullName evidence="11">Zinc finger protein 622</fullName>
    </submittedName>
</protein>
<evidence type="ECO:0000256" key="8">
    <source>
        <dbReference type="PROSITE-ProRule" id="PRU00042"/>
    </source>
</evidence>
<dbReference type="GO" id="GO:0042273">
    <property type="term" value="P:ribosomal large subunit biogenesis"/>
    <property type="evidence" value="ECO:0007669"/>
    <property type="project" value="TreeGrafter"/>
</dbReference>
<sequence>MNESHVAAAATRGLSARGRQRRGRRGDVGDASEFEGRPGSRTRGSPPCATRKHNSSSSSQRGGAAPRFDQAAMSSYTCISCRVAFADGEVQRAHYKTDWHRYNLKRKVADMPPVTAENFQERVVAQRAAAEAAAALGSAAESCATCNKRFSSANAFQNHLQSHKHQQEEKRALLAAQRKVDKLNQKNREKGLEEGEKEEKGLEEGEKEKEKVVDHNSQNEALRQALREQRRAGPDRGEEAQGGGGGGGVKKQRAEKPPRLVWLEEQARRGGEEPEAAATSQEDDWEDVNDEEDDGDDDDMDDDDDDEDDEEPEEAMVQEEGGAATVTSDPRPAAVLPGSIPVSDCLFCPHHSRSLLRNVAHMTKEHSFFIPDLEYLTDLRGLVQYLGEKVGAGNVCLWCNEKGRSFYSTEAVQGHMTDKSHCKLFTEGDAALEFADFYDFRSSYPDQKEGGDAQMTDGDLDSLPDDKNLEYDDETLELTLPSGARIGHRSLMRYYKQRFGTQRAVVLAHNQNAVGRVLRQYRALGWSGDRGKNGFYLRATDMPYVQKMKSRWMLKMGMNHNACKQHHFRAQVMF</sequence>
<proteinExistence type="inferred from homology"/>
<dbReference type="PROSITE" id="PS00028">
    <property type="entry name" value="ZINC_FINGER_C2H2_1"/>
    <property type="match status" value="2"/>
</dbReference>
<evidence type="ECO:0000256" key="5">
    <source>
        <dbReference type="ARBA" id="ARBA00022737"/>
    </source>
</evidence>
<dbReference type="InterPro" id="IPR013087">
    <property type="entry name" value="Znf_C2H2_type"/>
</dbReference>
<organism evidence="11 12">
    <name type="scientific">Merluccius polli</name>
    <name type="common">Benguela hake</name>
    <name type="synonym">Merluccius cadenati</name>
    <dbReference type="NCBI Taxonomy" id="89951"/>
    <lineage>
        <taxon>Eukaryota</taxon>
        <taxon>Metazoa</taxon>
        <taxon>Chordata</taxon>
        <taxon>Craniata</taxon>
        <taxon>Vertebrata</taxon>
        <taxon>Euteleostomi</taxon>
        <taxon>Actinopterygii</taxon>
        <taxon>Neopterygii</taxon>
        <taxon>Teleostei</taxon>
        <taxon>Neoteleostei</taxon>
        <taxon>Acanthomorphata</taxon>
        <taxon>Zeiogadaria</taxon>
        <taxon>Gadariae</taxon>
        <taxon>Gadiformes</taxon>
        <taxon>Gadoidei</taxon>
        <taxon>Merlucciidae</taxon>
        <taxon>Merluccius</taxon>
    </lineage>
</organism>
<keyword evidence="2" id="KW-0963">Cytoplasm</keyword>
<dbReference type="EMBL" id="JAOPHQ010005215">
    <property type="protein sequence ID" value="KAK0136155.1"/>
    <property type="molecule type" value="Genomic_DNA"/>
</dbReference>
<dbReference type="GO" id="GO:0030687">
    <property type="term" value="C:preribosome, large subunit precursor"/>
    <property type="evidence" value="ECO:0007669"/>
    <property type="project" value="TreeGrafter"/>
</dbReference>
<evidence type="ECO:0000256" key="9">
    <source>
        <dbReference type="SAM" id="MobiDB-lite"/>
    </source>
</evidence>
<dbReference type="GO" id="GO:0008270">
    <property type="term" value="F:zinc ion binding"/>
    <property type="evidence" value="ECO:0007669"/>
    <property type="project" value="UniProtKB-KW"/>
</dbReference>
<evidence type="ECO:0000256" key="6">
    <source>
        <dbReference type="ARBA" id="ARBA00022833"/>
    </source>
</evidence>
<comment type="caution">
    <text evidence="11">The sequence shown here is derived from an EMBL/GenBank/DDBJ whole genome shotgun (WGS) entry which is preliminary data.</text>
</comment>
<dbReference type="PANTHER" id="PTHR13182">
    <property type="entry name" value="ZINC FINGER PROTEIN 622"/>
    <property type="match status" value="1"/>
</dbReference>
<dbReference type="GO" id="GO:0003676">
    <property type="term" value="F:nucleic acid binding"/>
    <property type="evidence" value="ECO:0007669"/>
    <property type="project" value="InterPro"/>
</dbReference>
<dbReference type="PANTHER" id="PTHR13182:SF8">
    <property type="entry name" value="CYTOPLASMIC 60S SUBUNIT BIOGENESIS FACTOR ZNF622"/>
    <property type="match status" value="1"/>
</dbReference>
<evidence type="ECO:0000256" key="1">
    <source>
        <dbReference type="ARBA" id="ARBA00004496"/>
    </source>
</evidence>
<evidence type="ECO:0000313" key="12">
    <source>
        <dbReference type="Proteomes" id="UP001174136"/>
    </source>
</evidence>
<gene>
    <name evidence="11" type="primary">ZNF622</name>
    <name evidence="11" type="ORF">N1851_027952</name>
</gene>
<accession>A0AA47M9J3</accession>
<comment type="similarity">
    <text evidence="7">Belongs to the REI1 family.</text>
</comment>
<evidence type="ECO:0000313" key="11">
    <source>
        <dbReference type="EMBL" id="KAK0136155.1"/>
    </source>
</evidence>
<keyword evidence="3" id="KW-0690">Ribosome biogenesis</keyword>
<keyword evidence="8" id="KW-0863">Zinc-finger</keyword>
<feature type="region of interest" description="Disordered" evidence="9">
    <location>
        <begin position="445"/>
        <end position="466"/>
    </location>
</feature>
<evidence type="ECO:0000259" key="10">
    <source>
        <dbReference type="PROSITE" id="PS50157"/>
    </source>
</evidence>
<evidence type="ECO:0000256" key="3">
    <source>
        <dbReference type="ARBA" id="ARBA00022517"/>
    </source>
</evidence>
<dbReference type="Pfam" id="PF12874">
    <property type="entry name" value="zf-met"/>
    <property type="match status" value="1"/>
</dbReference>
<reference evidence="11" key="1">
    <citation type="journal article" date="2023" name="Front. Mar. Sci.">
        <title>A new Merluccius polli reference genome to investigate the effects of global change in West African waters.</title>
        <authorList>
            <person name="Mateo J.L."/>
            <person name="Blanco-Fernandez C."/>
            <person name="Garcia-Vazquez E."/>
            <person name="Machado-Schiaffino G."/>
        </authorList>
    </citation>
    <scope>NUCLEOTIDE SEQUENCE</scope>
    <source>
        <strain evidence="11">C29</strain>
        <tissue evidence="11">Fin</tissue>
    </source>
</reference>
<feature type="domain" description="C2H2-type" evidence="10">
    <location>
        <begin position="141"/>
        <end position="168"/>
    </location>
</feature>
<dbReference type="Proteomes" id="UP001174136">
    <property type="component" value="Unassembled WGS sequence"/>
</dbReference>
<feature type="compositionally biased region" description="Basic and acidic residues" evidence="9">
    <location>
        <begin position="225"/>
        <end position="239"/>
    </location>
</feature>
<dbReference type="InterPro" id="IPR036236">
    <property type="entry name" value="Znf_C2H2_sf"/>
</dbReference>
<keyword evidence="4" id="KW-0479">Metal-binding</keyword>
<keyword evidence="12" id="KW-1185">Reference proteome</keyword>
<dbReference type="SUPFAM" id="SSF57667">
    <property type="entry name" value="beta-beta-alpha zinc fingers"/>
    <property type="match status" value="1"/>
</dbReference>
<keyword evidence="5" id="KW-0677">Repeat</keyword>
<feature type="region of interest" description="Disordered" evidence="9">
    <location>
        <begin position="1"/>
        <end position="66"/>
    </location>
</feature>
<dbReference type="InterPro" id="IPR040025">
    <property type="entry name" value="Znf622/Rei1/Reh1"/>
</dbReference>
<feature type="compositionally biased region" description="Acidic residues" evidence="9">
    <location>
        <begin position="281"/>
        <end position="317"/>
    </location>
</feature>
<dbReference type="Pfam" id="PF12756">
    <property type="entry name" value="zf-C2H2_2"/>
    <property type="match status" value="1"/>
</dbReference>
<feature type="region of interest" description="Disordered" evidence="9">
    <location>
        <begin position="180"/>
        <end position="332"/>
    </location>
</feature>
<dbReference type="PROSITE" id="PS50157">
    <property type="entry name" value="ZINC_FINGER_C2H2_2"/>
    <property type="match status" value="1"/>
</dbReference>
<evidence type="ECO:0000256" key="2">
    <source>
        <dbReference type="ARBA" id="ARBA00022490"/>
    </source>
</evidence>
<feature type="compositionally biased region" description="Basic and acidic residues" evidence="9">
    <location>
        <begin position="180"/>
        <end position="214"/>
    </location>
</feature>
<dbReference type="InterPro" id="IPR003604">
    <property type="entry name" value="Matrin/U1-like-C_Znf_C2H2"/>
</dbReference>